<dbReference type="KEGG" id="bdw:94334862"/>
<accession>A0AAD9UQ63</accession>
<dbReference type="Pfam" id="PF07691">
    <property type="entry name" value="PA14"/>
    <property type="match status" value="1"/>
</dbReference>
<dbReference type="InterPro" id="IPR013169">
    <property type="entry name" value="mRNA_splic_Cwf18-like"/>
</dbReference>
<feature type="domain" description="EF-hand" evidence="7">
    <location>
        <begin position="57"/>
        <end position="92"/>
    </location>
</feature>
<keyword evidence="5" id="KW-0175">Coiled coil</keyword>
<proteinExistence type="predicted"/>
<dbReference type="InterPro" id="IPR011992">
    <property type="entry name" value="EF-hand-dom_pair"/>
</dbReference>
<feature type="compositionally biased region" description="Basic and acidic residues" evidence="6">
    <location>
        <begin position="1091"/>
        <end position="1105"/>
    </location>
</feature>
<keyword evidence="1" id="KW-0479">Metal-binding</keyword>
<dbReference type="InterPro" id="IPR037524">
    <property type="entry name" value="PA14/GLEYA"/>
</dbReference>
<dbReference type="Pfam" id="PF13499">
    <property type="entry name" value="EF-hand_7"/>
    <property type="match status" value="1"/>
</dbReference>
<evidence type="ECO:0000256" key="1">
    <source>
        <dbReference type="ARBA" id="ARBA00022723"/>
    </source>
</evidence>
<feature type="region of interest" description="Disordered" evidence="6">
    <location>
        <begin position="1086"/>
        <end position="1105"/>
    </location>
</feature>
<dbReference type="InterPro" id="IPR036943">
    <property type="entry name" value="FN_type2_sf"/>
</dbReference>
<comment type="caution">
    <text evidence="10">The sequence shown here is derived from an EMBL/GenBank/DDBJ whole genome shotgun (WGS) entry which is preliminary data.</text>
</comment>
<dbReference type="InterPro" id="IPR002048">
    <property type="entry name" value="EF_hand_dom"/>
</dbReference>
<dbReference type="InterPro" id="IPR018247">
    <property type="entry name" value="EF_Hand_1_Ca_BS"/>
</dbReference>
<gene>
    <name evidence="10" type="ORF">BdWA1_000564</name>
</gene>
<evidence type="ECO:0000256" key="2">
    <source>
        <dbReference type="ARBA" id="ARBA00022737"/>
    </source>
</evidence>
<feature type="domain" description="EF-hand" evidence="7">
    <location>
        <begin position="94"/>
        <end position="129"/>
    </location>
</feature>
<evidence type="ECO:0000259" key="9">
    <source>
        <dbReference type="PROSITE" id="PS51820"/>
    </source>
</evidence>
<protein>
    <submittedName>
        <fullName evidence="10">Bifunctional Fibronectin type II domain superfamily/Fibronectin type II domain/Calcineurin B protein/EF-hand domain/PA14 domain/EF-Hand 1</fullName>
    </submittedName>
</protein>
<dbReference type="Gene3D" id="2.10.10.10">
    <property type="entry name" value="Fibronectin, type II, collagen-binding"/>
    <property type="match status" value="1"/>
</dbReference>
<dbReference type="PANTHER" id="PTHR45942">
    <property type="entry name" value="PROTEIN PHOSPATASE 3 REGULATORY SUBUNIT B ALPHA ISOFORM TYPE 1"/>
    <property type="match status" value="1"/>
</dbReference>
<dbReference type="SMART" id="SM00054">
    <property type="entry name" value="EFh"/>
    <property type="match status" value="3"/>
</dbReference>
<dbReference type="RefSeq" id="XP_067804404.1">
    <property type="nucleotide sequence ID" value="XM_067945613.1"/>
</dbReference>
<dbReference type="PROSITE" id="PS51820">
    <property type="entry name" value="PA14"/>
    <property type="match status" value="1"/>
</dbReference>
<dbReference type="InterPro" id="IPR011658">
    <property type="entry name" value="PA14_dom"/>
</dbReference>
<evidence type="ECO:0000313" key="10">
    <source>
        <dbReference type="EMBL" id="KAK2197562.1"/>
    </source>
</evidence>
<feature type="domain" description="Fibronectin type-II" evidence="8">
    <location>
        <begin position="205"/>
        <end position="258"/>
    </location>
</feature>
<keyword evidence="11" id="KW-1185">Reference proteome</keyword>
<keyword evidence="4" id="KW-1015">Disulfide bond</keyword>
<keyword evidence="2" id="KW-0677">Repeat</keyword>
<evidence type="ECO:0000259" key="8">
    <source>
        <dbReference type="PROSITE" id="PS51092"/>
    </source>
</evidence>
<dbReference type="Gene3D" id="1.10.238.10">
    <property type="entry name" value="EF-hand"/>
    <property type="match status" value="1"/>
</dbReference>
<evidence type="ECO:0000313" key="11">
    <source>
        <dbReference type="Proteomes" id="UP001214638"/>
    </source>
</evidence>
<dbReference type="AlphaFoldDB" id="A0AAD9UQ63"/>
<evidence type="ECO:0000256" key="4">
    <source>
        <dbReference type="ARBA" id="ARBA00023157"/>
    </source>
</evidence>
<evidence type="ECO:0000256" key="6">
    <source>
        <dbReference type="SAM" id="MobiDB-lite"/>
    </source>
</evidence>
<dbReference type="GO" id="GO:0005509">
    <property type="term" value="F:calcium ion binding"/>
    <property type="evidence" value="ECO:0007669"/>
    <property type="project" value="InterPro"/>
</dbReference>
<dbReference type="PROSITE" id="PS51092">
    <property type="entry name" value="FN2_2"/>
    <property type="match status" value="1"/>
</dbReference>
<organism evidence="10 11">
    <name type="scientific">Babesia duncani</name>
    <dbReference type="NCBI Taxonomy" id="323732"/>
    <lineage>
        <taxon>Eukaryota</taxon>
        <taxon>Sar</taxon>
        <taxon>Alveolata</taxon>
        <taxon>Apicomplexa</taxon>
        <taxon>Aconoidasida</taxon>
        <taxon>Piroplasmida</taxon>
        <taxon>Babesiidae</taxon>
        <taxon>Babesia</taxon>
    </lineage>
</organism>
<sequence length="1105" mass="124279">MGKSYSCMDSYEKRTLIQAANFDEAYVKRLYKRFTELDVNNTGSLPFDIILNMSEMKHNPLAERIVEVFDIDSDGTISFTELLFGLAKLTNNAAELEKSKFVFDIYDYNKDGYISNGDLFKTIKLMVGENLTDIQVQQLVDRAIISGDKDGDGMLSFQDFIDPTENGQEPKVALPKEIEIPNSGEYDKSELQKLTEFRQQHRKTVDGALCAAAFVRNGKTFTDCTKTEAPDGSAGREWCYVEAQLVGTGFRDWDFCAPIIDYDMLRAKARTLANLKAMELANGIDELAKEERYFKIQFCASRRLNGILARYDTVCGTGAESYNKEIQELHVAIRGIERAIEQLETSKRYIEQLRHKENGLKEQLEAYRKYTTNSHKNCAMVRGYHQSVVGDGIIGSYYDNPFFRGTPKGFIHHGNVNLIWNERVGVDGVPIEAFSVRLEGFLRAPATDLYTFYIEGDCNVRMFLDKEEIMSQGFDNQRPFDKDFGPVTPLALDGRAICNVSLKSRAIKLVGGTRYYIVVEYSHQQILKPYNPLVAKVMLSWSSTLKPHWEPIPSRHFFRGRESPESLQISGLKAKFYSVGILENGAQAFKDSANLVLADIPQRFRGATMIRMGVEGITDDLKFHMNRDANVYVSQPHVAPDVPKTGQSEPFEKSAFKLSVFAVGESCGDEAIRQEQFVIYHYKFKAGNIEIKLPSKTSLVVFIMAASGPEMCQGDVEYLPMTRADTCTSSSSQSDSKACTYGFGSGVWESAPGRLSGQYITRHFGSVVQLHHFHLVPGGGVPPSIVKFQFPDGESETFEIDENLYYNFSKPRMLDWVRIDLVHVSDSKGVEPTTGGSFALYGIACPTAVTEPTNFDSKINIVFTCGASVHESRYLDSGRPKARHDRLFYGWDNMIECKSGTHKGILLDKNKWSIDIAQHGIYKITLVVTATQNIGPISILVNGYEIFGAEYLKNGQSVTYNGAISLENVGSLSRLVFSHYIPRNEVLRKYCTSVIDDYTRVENSIDAQIQSVVDSFSQEDILSLVRPRKHNWDLKRRLKPQSEILNHRTKVAIQKLLREGKTEAEISEAALFRLFQGGADIGPLDLGQFDSSHDPDATEYSRDDL</sequence>
<reference evidence="10" key="1">
    <citation type="journal article" date="2023" name="Nat. Microbiol.">
        <title>Babesia duncani multi-omics identifies virulence factors and drug targets.</title>
        <authorList>
            <person name="Singh P."/>
            <person name="Lonardi S."/>
            <person name="Liang Q."/>
            <person name="Vydyam P."/>
            <person name="Khabirova E."/>
            <person name="Fang T."/>
            <person name="Gihaz S."/>
            <person name="Thekkiniath J."/>
            <person name="Munshi M."/>
            <person name="Abel S."/>
            <person name="Ciampossin L."/>
            <person name="Batugedara G."/>
            <person name="Gupta M."/>
            <person name="Lu X.M."/>
            <person name="Lenz T."/>
            <person name="Chakravarty S."/>
            <person name="Cornillot E."/>
            <person name="Hu Y."/>
            <person name="Ma W."/>
            <person name="Gonzalez L.M."/>
            <person name="Sanchez S."/>
            <person name="Estrada K."/>
            <person name="Sanchez-Flores A."/>
            <person name="Montero E."/>
            <person name="Harb O.S."/>
            <person name="Le Roch K.G."/>
            <person name="Mamoun C.B."/>
        </authorList>
    </citation>
    <scope>NUCLEOTIDE SEQUENCE</scope>
    <source>
        <strain evidence="10">WA1</strain>
    </source>
</reference>
<dbReference type="Proteomes" id="UP001214638">
    <property type="component" value="Unassembled WGS sequence"/>
</dbReference>
<dbReference type="InterPro" id="IPR000562">
    <property type="entry name" value="FN_type2_dom"/>
</dbReference>
<feature type="domain" description="PA14" evidence="9">
    <location>
        <begin position="388"/>
        <end position="556"/>
    </location>
</feature>
<dbReference type="SUPFAM" id="SSF56988">
    <property type="entry name" value="Anthrax protective antigen"/>
    <property type="match status" value="1"/>
</dbReference>
<keyword evidence="3" id="KW-0106">Calcium</keyword>
<dbReference type="EMBL" id="JALLKP010000001">
    <property type="protein sequence ID" value="KAK2197562.1"/>
    <property type="molecule type" value="Genomic_DNA"/>
</dbReference>
<evidence type="ECO:0000256" key="3">
    <source>
        <dbReference type="ARBA" id="ARBA00022837"/>
    </source>
</evidence>
<dbReference type="Pfam" id="PF08315">
    <property type="entry name" value="cwf18"/>
    <property type="match status" value="1"/>
</dbReference>
<dbReference type="CDD" id="cd00051">
    <property type="entry name" value="EFh"/>
    <property type="match status" value="1"/>
</dbReference>
<evidence type="ECO:0000259" key="7">
    <source>
        <dbReference type="PROSITE" id="PS50222"/>
    </source>
</evidence>
<evidence type="ECO:0000256" key="5">
    <source>
        <dbReference type="SAM" id="Coils"/>
    </source>
</evidence>
<dbReference type="PROSITE" id="PS50222">
    <property type="entry name" value="EF_HAND_2"/>
    <property type="match status" value="2"/>
</dbReference>
<dbReference type="SUPFAM" id="SSF47473">
    <property type="entry name" value="EF-hand"/>
    <property type="match status" value="1"/>
</dbReference>
<dbReference type="SMART" id="SM00758">
    <property type="entry name" value="PA14"/>
    <property type="match status" value="1"/>
</dbReference>
<name>A0AAD9UQ63_9APIC</name>
<feature type="coiled-coil region" evidence="5">
    <location>
        <begin position="319"/>
        <end position="370"/>
    </location>
</feature>
<dbReference type="Gene3D" id="3.90.182.10">
    <property type="entry name" value="Toxin - Anthrax Protective Antigen,domain 1"/>
    <property type="match status" value="1"/>
</dbReference>
<dbReference type="PROSITE" id="PS00018">
    <property type="entry name" value="EF_HAND_1"/>
    <property type="match status" value="3"/>
</dbReference>
<dbReference type="GeneID" id="94334862"/>